<proteinExistence type="predicted"/>
<organism evidence="1 2">
    <name type="scientific">Longimicrobium terrae</name>
    <dbReference type="NCBI Taxonomy" id="1639882"/>
    <lineage>
        <taxon>Bacteria</taxon>
        <taxon>Pseudomonadati</taxon>
        <taxon>Gemmatimonadota</taxon>
        <taxon>Longimicrobiia</taxon>
        <taxon>Longimicrobiales</taxon>
        <taxon>Longimicrobiaceae</taxon>
        <taxon>Longimicrobium</taxon>
    </lineage>
</organism>
<sequence length="90" mass="9805">MEKVRLTLDHLQVQSFVTTDRDSGVRGTVRGHDAPTDYNECPSQDGFTCNGSCPENSCGCETAECSVELECWYTDWGPCTFGGWGGPSDC</sequence>
<dbReference type="RefSeq" id="WP_170037585.1">
    <property type="nucleotide sequence ID" value="NZ_JABDTL010000002.1"/>
</dbReference>
<keyword evidence="2" id="KW-1185">Reference proteome</keyword>
<dbReference type="NCBIfam" id="NF038180">
    <property type="entry name" value="leader_pinensin"/>
    <property type="match status" value="1"/>
</dbReference>
<dbReference type="AlphaFoldDB" id="A0A841GQX5"/>
<gene>
    <name evidence="1" type="ORF">HNQ61_001085</name>
</gene>
<dbReference type="InterPro" id="IPR059231">
    <property type="entry name" value="Leader_pinensin"/>
</dbReference>
<evidence type="ECO:0000313" key="2">
    <source>
        <dbReference type="Proteomes" id="UP000582837"/>
    </source>
</evidence>
<evidence type="ECO:0000313" key="1">
    <source>
        <dbReference type="EMBL" id="MBB6069470.1"/>
    </source>
</evidence>
<protein>
    <submittedName>
        <fullName evidence="1">Uncharacterized protein</fullName>
    </submittedName>
</protein>
<dbReference type="Proteomes" id="UP000582837">
    <property type="component" value="Unassembled WGS sequence"/>
</dbReference>
<comment type="caution">
    <text evidence="1">The sequence shown here is derived from an EMBL/GenBank/DDBJ whole genome shotgun (WGS) entry which is preliminary data.</text>
</comment>
<accession>A0A841GQX5</accession>
<reference evidence="1 2" key="1">
    <citation type="submission" date="2020-08" db="EMBL/GenBank/DDBJ databases">
        <title>Genomic Encyclopedia of Type Strains, Phase IV (KMG-IV): sequencing the most valuable type-strain genomes for metagenomic binning, comparative biology and taxonomic classification.</title>
        <authorList>
            <person name="Goeker M."/>
        </authorList>
    </citation>
    <scope>NUCLEOTIDE SEQUENCE [LARGE SCALE GENOMIC DNA]</scope>
    <source>
        <strain evidence="1 2">DSM 29007</strain>
    </source>
</reference>
<name>A0A841GQX5_9BACT</name>
<dbReference type="EMBL" id="JACHIA010000002">
    <property type="protein sequence ID" value="MBB6069470.1"/>
    <property type="molecule type" value="Genomic_DNA"/>
</dbReference>